<name>A0A917VJ77_9ACTN</name>
<reference evidence="1" key="2">
    <citation type="submission" date="2020-09" db="EMBL/GenBank/DDBJ databases">
        <authorList>
            <person name="Sun Q."/>
            <person name="Ohkuma M."/>
        </authorList>
    </citation>
    <scope>NUCLEOTIDE SEQUENCE</scope>
    <source>
        <strain evidence="1">JCM 3035</strain>
    </source>
</reference>
<protein>
    <submittedName>
        <fullName evidence="1">Uncharacterized protein</fullName>
    </submittedName>
</protein>
<keyword evidence="2" id="KW-1185">Reference proteome</keyword>
<evidence type="ECO:0000313" key="2">
    <source>
        <dbReference type="Proteomes" id="UP000637788"/>
    </source>
</evidence>
<reference evidence="1" key="1">
    <citation type="journal article" date="2014" name="Int. J. Syst. Evol. Microbiol.">
        <title>Complete genome sequence of Corynebacterium casei LMG S-19264T (=DSM 44701T), isolated from a smear-ripened cheese.</title>
        <authorList>
            <consortium name="US DOE Joint Genome Institute (JGI-PGF)"/>
            <person name="Walter F."/>
            <person name="Albersmeier A."/>
            <person name="Kalinowski J."/>
            <person name="Ruckert C."/>
        </authorList>
    </citation>
    <scope>NUCLEOTIDE SEQUENCE</scope>
    <source>
        <strain evidence="1">JCM 3035</strain>
    </source>
</reference>
<dbReference type="EMBL" id="BMPQ01000015">
    <property type="protein sequence ID" value="GGK85882.1"/>
    <property type="molecule type" value="Genomic_DNA"/>
</dbReference>
<organism evidence="1 2">
    <name type="scientific">Streptomyces flaveus</name>
    <dbReference type="NCBI Taxonomy" id="66370"/>
    <lineage>
        <taxon>Bacteria</taxon>
        <taxon>Bacillati</taxon>
        <taxon>Actinomycetota</taxon>
        <taxon>Actinomycetes</taxon>
        <taxon>Kitasatosporales</taxon>
        <taxon>Streptomycetaceae</taxon>
        <taxon>Streptomyces</taxon>
        <taxon>Streptomyces aurantiacus group</taxon>
    </lineage>
</organism>
<sequence length="151" mass="17103">MEEWIPVIYRGDGAWIGVMPGGEIGVGTEVEGRATLEGSRFIPMWPFLERDFSECLSEFSRLGEFLTKGGTSTPKKLIELTVGSAWKSGRPYWMRLAVPWVIEMVQRSDFDAEAMGKILGEMLDSEIVEPEMRERLRLVSSTLSDSHEERD</sequence>
<comment type="caution">
    <text evidence="1">The sequence shown here is derived from an EMBL/GenBank/DDBJ whole genome shotgun (WGS) entry which is preliminary data.</text>
</comment>
<dbReference type="AlphaFoldDB" id="A0A917VJ77"/>
<evidence type="ECO:0000313" key="1">
    <source>
        <dbReference type="EMBL" id="GGK85882.1"/>
    </source>
</evidence>
<accession>A0A917VJ77</accession>
<gene>
    <name evidence="1" type="ORF">GCM10010094_53900</name>
</gene>
<proteinExistence type="predicted"/>
<dbReference type="Proteomes" id="UP000637788">
    <property type="component" value="Unassembled WGS sequence"/>
</dbReference>
<dbReference type="RefSeq" id="WP_189324423.1">
    <property type="nucleotide sequence ID" value="NZ_BMPQ01000015.1"/>
</dbReference>